<evidence type="ECO:0000313" key="2">
    <source>
        <dbReference type="Proteomes" id="UP000245207"/>
    </source>
</evidence>
<organism evidence="1 2">
    <name type="scientific">Artemisia annua</name>
    <name type="common">Sweet wormwood</name>
    <dbReference type="NCBI Taxonomy" id="35608"/>
    <lineage>
        <taxon>Eukaryota</taxon>
        <taxon>Viridiplantae</taxon>
        <taxon>Streptophyta</taxon>
        <taxon>Embryophyta</taxon>
        <taxon>Tracheophyta</taxon>
        <taxon>Spermatophyta</taxon>
        <taxon>Magnoliopsida</taxon>
        <taxon>eudicotyledons</taxon>
        <taxon>Gunneridae</taxon>
        <taxon>Pentapetalae</taxon>
        <taxon>asterids</taxon>
        <taxon>campanulids</taxon>
        <taxon>Asterales</taxon>
        <taxon>Asteraceae</taxon>
        <taxon>Asteroideae</taxon>
        <taxon>Anthemideae</taxon>
        <taxon>Artemisiinae</taxon>
        <taxon>Artemisia</taxon>
    </lineage>
</organism>
<dbReference type="GO" id="GO:0060090">
    <property type="term" value="F:molecular adaptor activity"/>
    <property type="evidence" value="ECO:0007669"/>
    <property type="project" value="TreeGrafter"/>
</dbReference>
<dbReference type="PANTHER" id="PTHR13162:SF8">
    <property type="entry name" value="CCR4-NOT TRANSCRIPTION COMPLEX SUBUNIT 1"/>
    <property type="match status" value="1"/>
</dbReference>
<comment type="caution">
    <text evidence="1">The sequence shown here is derived from an EMBL/GenBank/DDBJ whole genome shotgun (WGS) entry which is preliminary data.</text>
</comment>
<dbReference type="GO" id="GO:0000288">
    <property type="term" value="P:nuclear-transcribed mRNA catabolic process, deadenylation-dependent decay"/>
    <property type="evidence" value="ECO:0007669"/>
    <property type="project" value="TreeGrafter"/>
</dbReference>
<dbReference type="Gene3D" id="1.20.120.520">
    <property type="entry name" value="nmb1532 protein domain like"/>
    <property type="match status" value="1"/>
</dbReference>
<dbReference type="PANTHER" id="PTHR13162">
    <property type="entry name" value="CCR4-NOT TRANSCRIPTION COMPLEX"/>
    <property type="match status" value="1"/>
</dbReference>
<gene>
    <name evidence="1" type="ORF">CTI12_AA578740</name>
</gene>
<dbReference type="InterPro" id="IPR040398">
    <property type="entry name" value="Not1"/>
</dbReference>
<dbReference type="GO" id="GO:0000932">
    <property type="term" value="C:P-body"/>
    <property type="evidence" value="ECO:0007669"/>
    <property type="project" value="TreeGrafter"/>
</dbReference>
<name>A0A2U1KPS7_ARTAN</name>
<reference evidence="1 2" key="1">
    <citation type="journal article" date="2018" name="Mol. Plant">
        <title>The genome of Artemisia annua provides insight into the evolution of Asteraceae family and artemisinin biosynthesis.</title>
        <authorList>
            <person name="Shen Q."/>
            <person name="Zhang L."/>
            <person name="Liao Z."/>
            <person name="Wang S."/>
            <person name="Yan T."/>
            <person name="Shi P."/>
            <person name="Liu M."/>
            <person name="Fu X."/>
            <person name="Pan Q."/>
            <person name="Wang Y."/>
            <person name="Lv Z."/>
            <person name="Lu X."/>
            <person name="Zhang F."/>
            <person name="Jiang W."/>
            <person name="Ma Y."/>
            <person name="Chen M."/>
            <person name="Hao X."/>
            <person name="Li L."/>
            <person name="Tang Y."/>
            <person name="Lv G."/>
            <person name="Zhou Y."/>
            <person name="Sun X."/>
            <person name="Brodelius P.E."/>
            <person name="Rose J.K.C."/>
            <person name="Tang K."/>
        </authorList>
    </citation>
    <scope>NUCLEOTIDE SEQUENCE [LARGE SCALE GENOMIC DNA]</scope>
    <source>
        <strain evidence="2">cv. Huhao1</strain>
        <tissue evidence="1">Leaf</tissue>
    </source>
</reference>
<proteinExistence type="predicted"/>
<evidence type="ECO:0000313" key="1">
    <source>
        <dbReference type="EMBL" id="PWA38693.1"/>
    </source>
</evidence>
<dbReference type="GO" id="GO:0030015">
    <property type="term" value="C:CCR4-NOT core complex"/>
    <property type="evidence" value="ECO:0007669"/>
    <property type="project" value="InterPro"/>
</dbReference>
<sequence>MGGAYCGIRESVIACIWMVKVWLVVRIVKVTWVNLTRALQTSISQHVFKEEEQVFPFLVEKFSFKEQASLVWQFLCCISVNMMAEFLPWLSASVSSDERQKMCGSLCKDISILHCQGKKFVLVPGTHVQIDNLLMDVSPNSENNDIRMAGRNFCLGQIEELSATHAPLSSADYVQDVLLFLDKSEGLSKHVDSFMQLLSLVQFDKDAEFILSPLLSDELQESNFLRAHQTSISQHVFKEEEQVFPLLVEKFSFKEQASLVWQFLCCISVNMMAEFLPWLSASVSSDERQEMCGSLCKDISILHCQGKKFVLVPETHVQIDNLLMEWIRPGELLDDSSYVVSGFLFKQHLLRNVVRGRNFCLGQIEELSATHAPLSSADYIQDVLLFLNKSEGLSKHVDSFMQLLSLVQFDKDAEFILSPLLSDELQESNFLSWPTVIENLDHEGFYIQDEAAFSLLISCYRHASQDPFPLAAVCGNVWRNTEGQLSVLKYAVSAPPEVFTFAHCKRQLANVDAVNSHKSQPGHTNHAWLCLDLLEILCQLAESGLAKNGQFMCRISFLGRNRIVVTSTNYRFIF</sequence>
<dbReference type="GO" id="GO:0017148">
    <property type="term" value="P:negative regulation of translation"/>
    <property type="evidence" value="ECO:0007669"/>
    <property type="project" value="InterPro"/>
</dbReference>
<dbReference type="STRING" id="35608.A0A2U1KPS7"/>
<accession>A0A2U1KPS7</accession>
<dbReference type="EMBL" id="PKPP01015367">
    <property type="protein sequence ID" value="PWA38693.1"/>
    <property type="molecule type" value="Genomic_DNA"/>
</dbReference>
<protein>
    <submittedName>
        <fullName evidence="1">CCR4-NOT transcription complex subunit 1</fullName>
    </submittedName>
</protein>
<dbReference type="Proteomes" id="UP000245207">
    <property type="component" value="Unassembled WGS sequence"/>
</dbReference>
<dbReference type="AlphaFoldDB" id="A0A2U1KPS7"/>
<dbReference type="OrthoDB" id="1933107at2759"/>
<keyword evidence="2" id="KW-1185">Reference proteome</keyword>